<proteinExistence type="predicted"/>
<dbReference type="InterPro" id="IPR041492">
    <property type="entry name" value="HAD_2"/>
</dbReference>
<keyword evidence="1" id="KW-0378">Hydrolase</keyword>
<dbReference type="NCBIfam" id="TIGR01549">
    <property type="entry name" value="HAD-SF-IA-v1"/>
    <property type="match status" value="1"/>
</dbReference>
<dbReference type="SUPFAM" id="SSF56784">
    <property type="entry name" value="HAD-like"/>
    <property type="match status" value="1"/>
</dbReference>
<dbReference type="PRINTS" id="PR00413">
    <property type="entry name" value="HADHALOGNASE"/>
</dbReference>
<dbReference type="AlphaFoldDB" id="A0A383R8G7"/>
<dbReference type="NCBIfam" id="TIGR01509">
    <property type="entry name" value="HAD-SF-IA-v3"/>
    <property type="match status" value="1"/>
</dbReference>
<gene>
    <name evidence="2" type="ORF">PBLR_11353</name>
</gene>
<dbReference type="GO" id="GO:0016787">
    <property type="term" value="F:hydrolase activity"/>
    <property type="evidence" value="ECO:0007669"/>
    <property type="project" value="UniProtKB-KW"/>
</dbReference>
<reference evidence="3" key="1">
    <citation type="submission" date="2018-08" db="EMBL/GenBank/DDBJ databases">
        <authorList>
            <person name="Chevrot R."/>
        </authorList>
    </citation>
    <scope>NUCLEOTIDE SEQUENCE [LARGE SCALE GENOMIC DNA]</scope>
</reference>
<protein>
    <submittedName>
        <fullName evidence="2">Haloacid dehalogenase</fullName>
    </submittedName>
</protein>
<evidence type="ECO:0000313" key="3">
    <source>
        <dbReference type="Proteomes" id="UP000304148"/>
    </source>
</evidence>
<dbReference type="Proteomes" id="UP000304148">
    <property type="component" value="Chromosome"/>
</dbReference>
<dbReference type="InterPro" id="IPR051540">
    <property type="entry name" value="S-2-haloacid_dehalogenase"/>
</dbReference>
<dbReference type="PANTHER" id="PTHR43316">
    <property type="entry name" value="HYDROLASE, HALOACID DELAHOGENASE-RELATED"/>
    <property type="match status" value="1"/>
</dbReference>
<evidence type="ECO:0000256" key="1">
    <source>
        <dbReference type="ARBA" id="ARBA00022801"/>
    </source>
</evidence>
<sequence length="138" mass="16215">MENRNLKYNNEAVQFLYQERINEKIAPFLHIRSDILELLEYLRKNNIKIGLISNCTEEEVRYWYESKLAQYFDEIIFSYEVGIAKPNIRIYQLACERLSVSPQESIFVGDGGSNELDGAYNSGLRTYHAIWFSTCIEK</sequence>
<name>A0A383R8G7_PAEAL</name>
<accession>A0A383R8G7</accession>
<dbReference type="Pfam" id="PF13419">
    <property type="entry name" value="HAD_2"/>
    <property type="match status" value="1"/>
</dbReference>
<evidence type="ECO:0000313" key="2">
    <source>
        <dbReference type="EMBL" id="SYX82931.1"/>
    </source>
</evidence>
<dbReference type="InterPro" id="IPR023214">
    <property type="entry name" value="HAD_sf"/>
</dbReference>
<organism evidence="2 3">
    <name type="scientific">Paenibacillus alvei</name>
    <name type="common">Bacillus alvei</name>
    <dbReference type="NCBI Taxonomy" id="44250"/>
    <lineage>
        <taxon>Bacteria</taxon>
        <taxon>Bacillati</taxon>
        <taxon>Bacillota</taxon>
        <taxon>Bacilli</taxon>
        <taxon>Bacillales</taxon>
        <taxon>Paenibacillaceae</taxon>
        <taxon>Paenibacillus</taxon>
    </lineage>
</organism>
<dbReference type="InterPro" id="IPR006439">
    <property type="entry name" value="HAD-SF_hydro_IA"/>
</dbReference>
<dbReference type="Gene3D" id="3.40.50.1000">
    <property type="entry name" value="HAD superfamily/HAD-like"/>
    <property type="match status" value="1"/>
</dbReference>
<dbReference type="InterPro" id="IPR036412">
    <property type="entry name" value="HAD-like_sf"/>
</dbReference>
<dbReference type="EMBL" id="LS992241">
    <property type="protein sequence ID" value="SYX82931.1"/>
    <property type="molecule type" value="Genomic_DNA"/>
</dbReference>